<dbReference type="AlphaFoldDB" id="A0A8J5JDS0"/>
<reference evidence="2" key="1">
    <citation type="submission" date="2021-01" db="EMBL/GenBank/DDBJ databases">
        <title>Phytophthora aleatoria, a newly-described species from Pinus radiata is distinct from Phytophthora cactorum isolates based on comparative genomics.</title>
        <authorList>
            <person name="Mcdougal R."/>
            <person name="Panda P."/>
            <person name="Williams N."/>
            <person name="Studholme D.J."/>
        </authorList>
    </citation>
    <scope>NUCLEOTIDE SEQUENCE</scope>
    <source>
        <strain evidence="2">NZFS 4037</strain>
    </source>
</reference>
<evidence type="ECO:0000313" key="2">
    <source>
        <dbReference type="EMBL" id="KAG6970724.1"/>
    </source>
</evidence>
<keyword evidence="3" id="KW-1185">Reference proteome</keyword>
<dbReference type="EMBL" id="JAENGY010000173">
    <property type="protein sequence ID" value="KAG6970724.1"/>
    <property type="molecule type" value="Genomic_DNA"/>
</dbReference>
<proteinExistence type="predicted"/>
<gene>
    <name evidence="2" type="ORF">JG688_00004742</name>
</gene>
<dbReference type="Proteomes" id="UP000709295">
    <property type="component" value="Unassembled WGS sequence"/>
</dbReference>
<protein>
    <submittedName>
        <fullName evidence="2">Uncharacterized protein</fullName>
    </submittedName>
</protein>
<evidence type="ECO:0000313" key="3">
    <source>
        <dbReference type="Proteomes" id="UP000709295"/>
    </source>
</evidence>
<organism evidence="2 3">
    <name type="scientific">Phytophthora aleatoria</name>
    <dbReference type="NCBI Taxonomy" id="2496075"/>
    <lineage>
        <taxon>Eukaryota</taxon>
        <taxon>Sar</taxon>
        <taxon>Stramenopiles</taxon>
        <taxon>Oomycota</taxon>
        <taxon>Peronosporomycetes</taxon>
        <taxon>Peronosporales</taxon>
        <taxon>Peronosporaceae</taxon>
        <taxon>Phytophthora</taxon>
    </lineage>
</organism>
<evidence type="ECO:0000256" key="1">
    <source>
        <dbReference type="SAM" id="MobiDB-lite"/>
    </source>
</evidence>
<comment type="caution">
    <text evidence="2">The sequence shown here is derived from an EMBL/GenBank/DDBJ whole genome shotgun (WGS) entry which is preliminary data.</text>
</comment>
<feature type="region of interest" description="Disordered" evidence="1">
    <location>
        <begin position="30"/>
        <end position="53"/>
    </location>
</feature>
<name>A0A8J5JDS0_9STRA</name>
<sequence>MIQTVKRNKMISPKTLDTQRIRQYMRELERKAAPDDPTVKRILDATERPGRSR</sequence>
<accession>A0A8J5JDS0</accession>